<accession>A0A2G5D6C5</accession>
<dbReference type="InterPro" id="IPR017949">
    <property type="entry name" value="Thaumatin_CS"/>
</dbReference>
<feature type="disulfide bond" evidence="1">
    <location>
        <begin position="166"/>
        <end position="227"/>
    </location>
</feature>
<keyword evidence="1" id="KW-1015">Disulfide bond</keyword>
<dbReference type="PANTHER" id="PTHR31048">
    <property type="entry name" value="OS03G0233200 PROTEIN"/>
    <property type="match status" value="1"/>
</dbReference>
<dbReference type="InterPro" id="IPR001938">
    <property type="entry name" value="Thaumatin"/>
</dbReference>
<dbReference type="STRING" id="218851.A0A2G5D6C5"/>
<dbReference type="InParanoid" id="A0A2G5D6C5"/>
<dbReference type="SMART" id="SM00205">
    <property type="entry name" value="THN"/>
    <property type="match status" value="1"/>
</dbReference>
<dbReference type="PROSITE" id="PS00316">
    <property type="entry name" value="THAUMATIN_1"/>
    <property type="match status" value="1"/>
</dbReference>
<dbReference type="FunFam" id="2.60.110.10:FF:000006">
    <property type="entry name" value="Osmotin-like protein"/>
    <property type="match status" value="1"/>
</dbReference>
<sequence>MMMASSVSSLPLFLTLTFIISFFLCNHIQTTQAGLIFTLVNNCPFTVWPGIQPNSGHPVLEKGGFQLNSLTHRSFPAPNDHWSGRMWARTHCTNTNGHFTCATGDCGGRLECQGAGGATPATLVQFSIHHGHNDQSSYAVSLVDGYNVPLTVTPHEGKGVCPVVGCKADLLPTCPGILQHKLPHGLVVACKSGCEAFRTDELCCRNHYNSPNTCKPSSYSEFFKHACPSTFTYAHDSPSLMHECSSPRELKIIFCH</sequence>
<dbReference type="EMBL" id="KZ305044">
    <property type="protein sequence ID" value="PIA39058.1"/>
    <property type="molecule type" value="Genomic_DNA"/>
</dbReference>
<evidence type="ECO:0000256" key="2">
    <source>
        <dbReference type="SAM" id="SignalP"/>
    </source>
</evidence>
<dbReference type="FunCoup" id="A0A2G5D6C5">
    <property type="interactions" value="11"/>
</dbReference>
<feature type="disulfide bond" evidence="1">
    <location>
        <begin position="194"/>
        <end position="203"/>
    </location>
</feature>
<feature type="chain" id="PRO_5013915521" description="Osmotin-like protein" evidence="2">
    <location>
        <begin position="34"/>
        <end position="256"/>
    </location>
</feature>
<feature type="disulfide bond" evidence="1">
    <location>
        <begin position="174"/>
        <end position="190"/>
    </location>
</feature>
<dbReference type="AlphaFoldDB" id="A0A2G5D6C5"/>
<keyword evidence="2" id="KW-0732">Signal</keyword>
<gene>
    <name evidence="3" type="ORF">AQUCO_02700317v1</name>
</gene>
<evidence type="ECO:0008006" key="5">
    <source>
        <dbReference type="Google" id="ProtNLM"/>
    </source>
</evidence>
<dbReference type="Pfam" id="PF00314">
    <property type="entry name" value="Thaumatin"/>
    <property type="match status" value="1"/>
</dbReference>
<name>A0A2G5D6C5_AQUCA</name>
<evidence type="ECO:0000256" key="1">
    <source>
        <dbReference type="PIRSR" id="PIRSR002703-1"/>
    </source>
</evidence>
<proteinExistence type="predicted"/>
<dbReference type="CDD" id="cd09218">
    <property type="entry name" value="TLP-PA"/>
    <property type="match status" value="1"/>
</dbReference>
<feature type="disulfide bond" evidence="1">
    <location>
        <begin position="204"/>
        <end position="214"/>
    </location>
</feature>
<dbReference type="InterPro" id="IPR037176">
    <property type="entry name" value="Osmotin/thaumatin-like_sf"/>
</dbReference>
<dbReference type="OrthoDB" id="430315at2759"/>
<dbReference type="PRINTS" id="PR00347">
    <property type="entry name" value="THAUMATIN"/>
</dbReference>
<protein>
    <recommendedName>
        <fullName evidence="5">Osmotin-like protein</fullName>
    </recommendedName>
</protein>
<dbReference type="Gene3D" id="2.60.110.10">
    <property type="entry name" value="Thaumatin"/>
    <property type="match status" value="1"/>
</dbReference>
<feature type="disulfide bond" evidence="1">
    <location>
        <begin position="43"/>
        <end position="255"/>
    </location>
</feature>
<feature type="disulfide bond" evidence="1">
    <location>
        <begin position="161"/>
        <end position="244"/>
    </location>
</feature>
<feature type="disulfide bond" evidence="1">
    <location>
        <begin position="106"/>
        <end position="112"/>
    </location>
</feature>
<dbReference type="Proteomes" id="UP000230069">
    <property type="component" value="Unassembled WGS sequence"/>
</dbReference>
<dbReference type="PIRSF" id="PIRSF002703">
    <property type="entry name" value="Thaumatin"/>
    <property type="match status" value="1"/>
</dbReference>
<evidence type="ECO:0000313" key="4">
    <source>
        <dbReference type="Proteomes" id="UP000230069"/>
    </source>
</evidence>
<evidence type="ECO:0000313" key="3">
    <source>
        <dbReference type="EMBL" id="PIA39058.1"/>
    </source>
</evidence>
<organism evidence="3 4">
    <name type="scientific">Aquilegia coerulea</name>
    <name type="common">Rocky mountain columbine</name>
    <dbReference type="NCBI Taxonomy" id="218851"/>
    <lineage>
        <taxon>Eukaryota</taxon>
        <taxon>Viridiplantae</taxon>
        <taxon>Streptophyta</taxon>
        <taxon>Embryophyta</taxon>
        <taxon>Tracheophyta</taxon>
        <taxon>Spermatophyta</taxon>
        <taxon>Magnoliopsida</taxon>
        <taxon>Ranunculales</taxon>
        <taxon>Ranunculaceae</taxon>
        <taxon>Thalictroideae</taxon>
        <taxon>Aquilegia</taxon>
    </lineage>
</organism>
<feature type="signal peptide" evidence="2">
    <location>
        <begin position="1"/>
        <end position="33"/>
    </location>
</feature>
<dbReference type="PROSITE" id="PS51367">
    <property type="entry name" value="THAUMATIN_2"/>
    <property type="match status" value="1"/>
</dbReference>
<keyword evidence="4" id="KW-1185">Reference proteome</keyword>
<feature type="disulfide bond" evidence="1">
    <location>
        <begin position="92"/>
        <end position="101"/>
    </location>
</feature>
<dbReference type="SUPFAM" id="SSF49870">
    <property type="entry name" value="Osmotin, thaumatin-like protein"/>
    <property type="match status" value="1"/>
</dbReference>
<reference evidence="3 4" key="1">
    <citation type="submission" date="2017-09" db="EMBL/GenBank/DDBJ databases">
        <title>WGS assembly of Aquilegia coerulea Goldsmith.</title>
        <authorList>
            <person name="Hodges S."/>
            <person name="Kramer E."/>
            <person name="Nordborg M."/>
            <person name="Tomkins J."/>
            <person name="Borevitz J."/>
            <person name="Derieg N."/>
            <person name="Yan J."/>
            <person name="Mihaltcheva S."/>
            <person name="Hayes R.D."/>
            <person name="Rokhsar D."/>
        </authorList>
    </citation>
    <scope>NUCLEOTIDE SEQUENCE [LARGE SCALE GENOMIC DNA]</scope>
    <source>
        <strain evidence="4">cv. Goldsmith</strain>
    </source>
</reference>